<protein>
    <submittedName>
        <fullName evidence="1">Putative adp-ribosylglycohydrolase-like protein</fullName>
    </submittedName>
</protein>
<dbReference type="STRING" id="1214573.A0A0G2IGD0"/>
<evidence type="ECO:0000313" key="1">
    <source>
        <dbReference type="EMBL" id="KKY39585.1"/>
    </source>
</evidence>
<dbReference type="GO" id="GO:0016787">
    <property type="term" value="F:hydrolase activity"/>
    <property type="evidence" value="ECO:0007669"/>
    <property type="project" value="UniProtKB-KW"/>
</dbReference>
<dbReference type="PANTHER" id="PTHR16222">
    <property type="entry name" value="ADP-RIBOSYLGLYCOHYDROLASE"/>
    <property type="match status" value="1"/>
</dbReference>
<keyword evidence="2" id="KW-1185">Reference proteome</keyword>
<dbReference type="InterPro" id="IPR005502">
    <property type="entry name" value="Ribosyl_crysJ1"/>
</dbReference>
<proteinExistence type="predicted"/>
<reference evidence="1 2" key="1">
    <citation type="submission" date="2015-05" db="EMBL/GenBank/DDBJ databases">
        <title>Distinctive expansion of gene families associated with plant cell wall degradation and secondary metabolism in the genomes of grapevine trunk pathogens.</title>
        <authorList>
            <person name="Lawrence D.P."/>
            <person name="Travadon R."/>
            <person name="Rolshausen P.E."/>
            <person name="Baumgartner K."/>
        </authorList>
    </citation>
    <scope>NUCLEOTIDE SEQUENCE [LARGE SCALE GENOMIC DNA]</scope>
    <source>
        <strain evidence="1">DA912</strain>
    </source>
</reference>
<accession>A0A0G2IGD0</accession>
<dbReference type="InterPro" id="IPR036705">
    <property type="entry name" value="Ribosyl_crysJ1_sf"/>
</dbReference>
<organism evidence="1 2">
    <name type="scientific">Diaporthe ampelina</name>
    <dbReference type="NCBI Taxonomy" id="1214573"/>
    <lineage>
        <taxon>Eukaryota</taxon>
        <taxon>Fungi</taxon>
        <taxon>Dikarya</taxon>
        <taxon>Ascomycota</taxon>
        <taxon>Pezizomycotina</taxon>
        <taxon>Sordariomycetes</taxon>
        <taxon>Sordariomycetidae</taxon>
        <taxon>Diaporthales</taxon>
        <taxon>Diaporthaceae</taxon>
        <taxon>Diaporthe</taxon>
    </lineage>
</organism>
<dbReference type="Proteomes" id="UP000034680">
    <property type="component" value="Unassembled WGS sequence"/>
</dbReference>
<dbReference type="OrthoDB" id="2021138at2759"/>
<dbReference type="InterPro" id="IPR050792">
    <property type="entry name" value="ADP-ribosylglycohydrolase"/>
</dbReference>
<comment type="caution">
    <text evidence="1">The sequence shown here is derived from an EMBL/GenBank/DDBJ whole genome shotgun (WGS) entry which is preliminary data.</text>
</comment>
<dbReference type="EMBL" id="LCUC01000016">
    <property type="protein sequence ID" value="KKY39585.1"/>
    <property type="molecule type" value="Genomic_DNA"/>
</dbReference>
<keyword evidence="1" id="KW-0378">Hydrolase</keyword>
<dbReference type="SUPFAM" id="SSF101478">
    <property type="entry name" value="ADP-ribosylglycohydrolase"/>
    <property type="match status" value="1"/>
</dbReference>
<dbReference type="PANTHER" id="PTHR16222:SF28">
    <property type="entry name" value="ADP-RIBOSYLGLYCOHYDROLASE"/>
    <property type="match status" value="1"/>
</dbReference>
<gene>
    <name evidence="1" type="ORF">UCDDA912_g00474</name>
</gene>
<evidence type="ECO:0000313" key="2">
    <source>
        <dbReference type="Proteomes" id="UP000034680"/>
    </source>
</evidence>
<name>A0A0G2IGD0_9PEZI</name>
<dbReference type="AlphaFoldDB" id="A0A0G2IGD0"/>
<dbReference type="Gene3D" id="1.10.4080.10">
    <property type="entry name" value="ADP-ribosylation/Crystallin J1"/>
    <property type="match status" value="1"/>
</dbReference>
<reference evidence="1 2" key="2">
    <citation type="submission" date="2015-05" db="EMBL/GenBank/DDBJ databases">
        <authorList>
            <person name="Morales-Cruz A."/>
            <person name="Amrine K.C."/>
            <person name="Cantu D."/>
        </authorList>
    </citation>
    <scope>NUCLEOTIDE SEQUENCE [LARGE SCALE GENOMIC DNA]</scope>
    <source>
        <strain evidence="1">DA912</strain>
    </source>
</reference>
<dbReference type="Pfam" id="PF03747">
    <property type="entry name" value="ADP_ribosyl_GH"/>
    <property type="match status" value="1"/>
</dbReference>
<sequence>MLRLVTHVDSRCNISTMIAIALLRGLIRREVRTEQQINQIIQRCKRQLDYFVKNIPDAGQNKEAYYTVSSSDELSRLLTAESMDDLQLDRSEDRGDVWKCLGAGIFCLRYAMARLERVSGQEREDLRKTLFADTINNLVLRGGAAQANAAFAGALLGAYLGYDLVPEKWRKGLRDYTESEEDKEADASKEME</sequence>